<dbReference type="HOGENOM" id="CLU_707603_0_0_0"/>
<name>A0A081BYJ9_VECG1</name>
<dbReference type="AlphaFoldDB" id="A0A081BYJ9"/>
<dbReference type="SUPFAM" id="SSF89550">
    <property type="entry name" value="PHP domain-like"/>
    <property type="match status" value="1"/>
</dbReference>
<evidence type="ECO:0000313" key="1">
    <source>
        <dbReference type="EMBL" id="GAK57404.1"/>
    </source>
</evidence>
<keyword evidence="2" id="KW-1185">Reference proteome</keyword>
<evidence type="ECO:0000313" key="2">
    <source>
        <dbReference type="Proteomes" id="UP000030661"/>
    </source>
</evidence>
<dbReference type="InterPro" id="IPR016195">
    <property type="entry name" value="Pol/histidinol_Pase-like"/>
</dbReference>
<dbReference type="EMBL" id="DF820466">
    <property type="protein sequence ID" value="GAK57404.1"/>
    <property type="molecule type" value="Genomic_DNA"/>
</dbReference>
<dbReference type="eggNOG" id="ENOG5033TMX">
    <property type="taxonomic scope" value="Bacteria"/>
</dbReference>
<dbReference type="Proteomes" id="UP000030661">
    <property type="component" value="Unassembled WGS sequence"/>
</dbReference>
<organism evidence="1">
    <name type="scientific">Vecturithrix granuli</name>
    <dbReference type="NCBI Taxonomy" id="1499967"/>
    <lineage>
        <taxon>Bacteria</taxon>
        <taxon>Candidatus Moduliflexota</taxon>
        <taxon>Candidatus Vecturitrichia</taxon>
        <taxon>Candidatus Vecturitrichales</taxon>
        <taxon>Candidatus Vecturitrichaceae</taxon>
        <taxon>Candidatus Vecturithrix</taxon>
    </lineage>
</organism>
<sequence length="416" mass="45921">MNVGNTVHEIFGRLPEKAALYSEPALNQPLYTNLHVHLPPNFGSIQSIDDAIAHAKQEQIVVLGASNYYDHTIYTTFAQAAVKAGIIPVFGVEVLTMDEALQAGGILTNDPKNPGKLYICGKGLTRFDDLDDATLVIWQKIRSGDAQRIEQMIDRLNQIDFLGQCEIRLQYDVIAQTVAEEKRVPVHTVFLQERHLVQALQQAIWEHIPEKDRAAWLQQLYGVQNAIEAEDVVKVQNDLRTYLLKQGRAAYVDECFVSPEEAAQLILGLGGYVSYPALIDGAPSISPFEGPPEVLVEHLLERKIPAAEVIPTRNNLDTLTLYVKTLRAYGIAVGAGTEHNDAVWLPLLPHCKRNVPLSDELLSIFWEGACVAVAHQYLQAKGAEKGVRFLPDAAARHSQIQELAAIGASVIATFTN</sequence>
<proteinExistence type="predicted"/>
<gene>
    <name evidence="1" type="ORF">U27_04371</name>
</gene>
<protein>
    <submittedName>
        <fullName evidence="1">DNA polymerase III</fullName>
    </submittedName>
</protein>
<reference evidence="1" key="1">
    <citation type="journal article" date="2015" name="PeerJ">
        <title>First genomic representation of candidate bacterial phylum KSB3 points to enhanced environmental sensing as a trigger of wastewater bulking.</title>
        <authorList>
            <person name="Sekiguchi Y."/>
            <person name="Ohashi A."/>
            <person name="Parks D.H."/>
            <person name="Yamauchi T."/>
            <person name="Tyson G.W."/>
            <person name="Hugenholtz P."/>
        </authorList>
    </citation>
    <scope>NUCLEOTIDE SEQUENCE [LARGE SCALE GENOMIC DNA]</scope>
</reference>
<accession>A0A081BYJ9</accession>